<evidence type="ECO:0000256" key="2">
    <source>
        <dbReference type="ARBA" id="ARBA00010447"/>
    </source>
</evidence>
<dbReference type="GO" id="GO:0008483">
    <property type="term" value="F:transaminase activity"/>
    <property type="evidence" value="ECO:0007669"/>
    <property type="project" value="UniProtKB-KW"/>
</dbReference>
<evidence type="ECO:0000259" key="6">
    <source>
        <dbReference type="Pfam" id="PF00266"/>
    </source>
</evidence>
<dbReference type="SUPFAM" id="SSF53383">
    <property type="entry name" value="PLP-dependent transferases"/>
    <property type="match status" value="1"/>
</dbReference>
<comment type="cofactor">
    <cofactor evidence="1 5">
        <name>pyridoxal 5'-phosphate</name>
        <dbReference type="ChEBI" id="CHEBI:597326"/>
    </cofactor>
</comment>
<organism evidence="7 8">
    <name type="scientific">Pilimelia columellifera subsp. columellifera</name>
    <dbReference type="NCBI Taxonomy" id="706583"/>
    <lineage>
        <taxon>Bacteria</taxon>
        <taxon>Bacillati</taxon>
        <taxon>Actinomycetota</taxon>
        <taxon>Actinomycetes</taxon>
        <taxon>Micromonosporales</taxon>
        <taxon>Micromonosporaceae</taxon>
        <taxon>Pilimelia</taxon>
    </lineage>
</organism>
<evidence type="ECO:0000256" key="5">
    <source>
        <dbReference type="RuleBase" id="RU004504"/>
    </source>
</evidence>
<feature type="domain" description="Aminotransferase class V" evidence="6">
    <location>
        <begin position="48"/>
        <end position="410"/>
    </location>
</feature>
<dbReference type="PROSITE" id="PS00595">
    <property type="entry name" value="AA_TRANSFER_CLASS_5"/>
    <property type="match status" value="1"/>
</dbReference>
<dbReference type="Gene3D" id="3.90.1150.10">
    <property type="entry name" value="Aspartate Aminotransferase, domain 1"/>
    <property type="match status" value="1"/>
</dbReference>
<dbReference type="PANTHER" id="PTHR43586:SF8">
    <property type="entry name" value="CYSTEINE DESULFURASE 1, CHLOROPLASTIC"/>
    <property type="match status" value="1"/>
</dbReference>
<comment type="caution">
    <text evidence="7">The sequence shown here is derived from an EMBL/GenBank/DDBJ whole genome shotgun (WGS) entry which is preliminary data.</text>
</comment>
<keyword evidence="7" id="KW-0808">Transferase</keyword>
<dbReference type="InterPro" id="IPR015424">
    <property type="entry name" value="PyrdxlP-dep_Trfase"/>
</dbReference>
<protein>
    <submittedName>
        <fullName evidence="7">Aminotransferase class V-fold PLP-dependent enzyme</fullName>
    </submittedName>
</protein>
<dbReference type="InterPro" id="IPR015422">
    <property type="entry name" value="PyrdxlP-dep_Trfase_small"/>
</dbReference>
<dbReference type="EMBL" id="BAAARY010000005">
    <property type="protein sequence ID" value="GAA2518363.1"/>
    <property type="molecule type" value="Genomic_DNA"/>
</dbReference>
<dbReference type="PANTHER" id="PTHR43586">
    <property type="entry name" value="CYSTEINE DESULFURASE"/>
    <property type="match status" value="1"/>
</dbReference>
<dbReference type="RefSeq" id="WP_344170092.1">
    <property type="nucleotide sequence ID" value="NZ_BAAARY010000005.1"/>
</dbReference>
<dbReference type="Gene3D" id="3.40.640.10">
    <property type="entry name" value="Type I PLP-dependent aspartate aminotransferase-like (Major domain)"/>
    <property type="match status" value="1"/>
</dbReference>
<evidence type="ECO:0000256" key="3">
    <source>
        <dbReference type="ARBA" id="ARBA00022898"/>
    </source>
</evidence>
<accession>A0ABN3NBK9</accession>
<dbReference type="Pfam" id="PF00266">
    <property type="entry name" value="Aminotran_5"/>
    <property type="match status" value="1"/>
</dbReference>
<keyword evidence="7" id="KW-0032">Aminotransferase</keyword>
<keyword evidence="3" id="KW-0663">Pyridoxal phosphate</keyword>
<proteinExistence type="inferred from homology"/>
<dbReference type="InterPro" id="IPR020578">
    <property type="entry name" value="Aminotrans_V_PyrdxlP_BS"/>
</dbReference>
<sequence>MTSNFTSGDSSVSDGSLGSAALDRPLLSVVGGDLRAPLVQGGDVRYANLDYAASAPALTVVADRLTEVLPYYASVHRGAGYASQVMTSVFEAARASVSRFVGARPDDAVIFTRCTTDALNLAAGCVPADGEVLFLDIEHHANLLPWRARAHRCVEAADTVAETLARLAAALDERPVALVAVTGASNVSGEVTPLAQIVALAHSRGARVLADAAQSAPHLPLDMAATGVDFLAFAGHKLYAPFGSGALVGRRDWLDAAEPFLRGGGAVKNVSLDEVTWTTSPQRHEAGSPNVLGVVAMAAACDALAGLPAGAMQAREHLLRGRLVDGLEALGAQIFRIWDDSTETIGLATFSLDGHDPNRVAAYLSAEHGIGVRTGRFCAHPLFARKGYGREGAIRASFGVGSPTEDIDRLLDALTRYLKEGPAWEYTPSDKGWLPTPDPRVWPAWAQVNPAAGPGLSPCAAPPSLG</sequence>
<name>A0ABN3NBK9_9ACTN</name>
<evidence type="ECO:0000313" key="8">
    <source>
        <dbReference type="Proteomes" id="UP001499978"/>
    </source>
</evidence>
<keyword evidence="8" id="KW-1185">Reference proteome</keyword>
<evidence type="ECO:0000313" key="7">
    <source>
        <dbReference type="EMBL" id="GAA2518363.1"/>
    </source>
</evidence>
<dbReference type="InterPro" id="IPR015421">
    <property type="entry name" value="PyrdxlP-dep_Trfase_major"/>
</dbReference>
<reference evidence="7 8" key="1">
    <citation type="journal article" date="2019" name="Int. J. Syst. Evol. Microbiol.">
        <title>The Global Catalogue of Microorganisms (GCM) 10K type strain sequencing project: providing services to taxonomists for standard genome sequencing and annotation.</title>
        <authorList>
            <consortium name="The Broad Institute Genomics Platform"/>
            <consortium name="The Broad Institute Genome Sequencing Center for Infectious Disease"/>
            <person name="Wu L."/>
            <person name="Ma J."/>
        </authorList>
    </citation>
    <scope>NUCLEOTIDE SEQUENCE [LARGE SCALE GENOMIC DNA]</scope>
    <source>
        <strain evidence="7 8">JCM 3367</strain>
    </source>
</reference>
<gene>
    <name evidence="7" type="ORF">GCM10010201_14060</name>
</gene>
<dbReference type="Proteomes" id="UP001499978">
    <property type="component" value="Unassembled WGS sequence"/>
</dbReference>
<comment type="catalytic activity">
    <reaction evidence="4">
        <text>(sulfur carrier)-H + L-cysteine = (sulfur carrier)-SH + L-alanine</text>
        <dbReference type="Rhea" id="RHEA:43892"/>
        <dbReference type="Rhea" id="RHEA-COMP:14737"/>
        <dbReference type="Rhea" id="RHEA-COMP:14739"/>
        <dbReference type="ChEBI" id="CHEBI:29917"/>
        <dbReference type="ChEBI" id="CHEBI:35235"/>
        <dbReference type="ChEBI" id="CHEBI:57972"/>
        <dbReference type="ChEBI" id="CHEBI:64428"/>
        <dbReference type="EC" id="2.8.1.7"/>
    </reaction>
</comment>
<evidence type="ECO:0000256" key="4">
    <source>
        <dbReference type="ARBA" id="ARBA00050776"/>
    </source>
</evidence>
<comment type="similarity">
    <text evidence="2">Belongs to the class-V pyridoxal-phosphate-dependent aminotransferase family. Csd subfamily.</text>
</comment>
<evidence type="ECO:0000256" key="1">
    <source>
        <dbReference type="ARBA" id="ARBA00001933"/>
    </source>
</evidence>
<dbReference type="InterPro" id="IPR000192">
    <property type="entry name" value="Aminotrans_V_dom"/>
</dbReference>